<keyword evidence="5" id="KW-1185">Reference proteome</keyword>
<evidence type="ECO:0000256" key="2">
    <source>
        <dbReference type="SAM" id="Phobius"/>
    </source>
</evidence>
<feature type="transmembrane region" description="Helical" evidence="2">
    <location>
        <begin position="62"/>
        <end position="83"/>
    </location>
</feature>
<dbReference type="Proteomes" id="UP001501237">
    <property type="component" value="Unassembled WGS sequence"/>
</dbReference>
<dbReference type="InterPro" id="IPR053150">
    <property type="entry name" value="Teicoplanin_resist-assoc"/>
</dbReference>
<feature type="domain" description="VanZ-like" evidence="3">
    <location>
        <begin position="40"/>
        <end position="135"/>
    </location>
</feature>
<dbReference type="PANTHER" id="PTHR36834">
    <property type="entry name" value="MEMBRANE PROTEIN-RELATED"/>
    <property type="match status" value="1"/>
</dbReference>
<reference evidence="5" key="1">
    <citation type="journal article" date="2019" name="Int. J. Syst. Evol. Microbiol.">
        <title>The Global Catalogue of Microorganisms (GCM) 10K type strain sequencing project: providing services to taxonomists for standard genome sequencing and annotation.</title>
        <authorList>
            <consortium name="The Broad Institute Genomics Platform"/>
            <consortium name="The Broad Institute Genome Sequencing Center for Infectious Disease"/>
            <person name="Wu L."/>
            <person name="Ma J."/>
        </authorList>
    </citation>
    <scope>NUCLEOTIDE SEQUENCE [LARGE SCALE GENOMIC DNA]</scope>
    <source>
        <strain evidence="5">JCM 9377</strain>
    </source>
</reference>
<feature type="compositionally biased region" description="Low complexity" evidence="1">
    <location>
        <begin position="180"/>
        <end position="191"/>
    </location>
</feature>
<dbReference type="InterPro" id="IPR006976">
    <property type="entry name" value="VanZ-like"/>
</dbReference>
<keyword evidence="2" id="KW-0812">Transmembrane</keyword>
<feature type="compositionally biased region" description="Low complexity" evidence="1">
    <location>
        <begin position="154"/>
        <end position="173"/>
    </location>
</feature>
<keyword evidence="2" id="KW-0472">Membrane</keyword>
<dbReference type="EMBL" id="BAAAUV010000015">
    <property type="protein sequence ID" value="GAA3225891.1"/>
    <property type="molecule type" value="Genomic_DNA"/>
</dbReference>
<gene>
    <name evidence="4" type="ORF">GCM10010468_53850</name>
</gene>
<feature type="transmembrane region" description="Helical" evidence="2">
    <location>
        <begin position="90"/>
        <end position="110"/>
    </location>
</feature>
<feature type="transmembrane region" description="Helical" evidence="2">
    <location>
        <begin position="5"/>
        <end position="26"/>
    </location>
</feature>
<accession>A0ABP6QGH5</accession>
<organism evidence="4 5">
    <name type="scientific">Actinocorallia longicatena</name>
    <dbReference type="NCBI Taxonomy" id="111803"/>
    <lineage>
        <taxon>Bacteria</taxon>
        <taxon>Bacillati</taxon>
        <taxon>Actinomycetota</taxon>
        <taxon>Actinomycetes</taxon>
        <taxon>Streptosporangiales</taxon>
        <taxon>Thermomonosporaceae</taxon>
        <taxon>Actinocorallia</taxon>
    </lineage>
</organism>
<evidence type="ECO:0000313" key="4">
    <source>
        <dbReference type="EMBL" id="GAA3225891.1"/>
    </source>
</evidence>
<proteinExistence type="predicted"/>
<sequence>MVRRILRVLTALVAIAAFGLFSYWAYRFTLTPVDDPHGWAVGNTKPGHTLQFYLDKPSIREAVVAIGGNLALLAPMGVLLPLISRRLRGLFRITFLVALVSTGIEVVQGNLISGRTFDVDDIILNVAGAVIAYLVLGRGVGRWIHPPKRRGRVRAAAPPVPRARSGAKKASPARAKRSSRASGAGARDAPR</sequence>
<dbReference type="Pfam" id="PF04892">
    <property type="entry name" value="VanZ"/>
    <property type="match status" value="1"/>
</dbReference>
<evidence type="ECO:0000313" key="5">
    <source>
        <dbReference type="Proteomes" id="UP001501237"/>
    </source>
</evidence>
<name>A0ABP6QGH5_9ACTN</name>
<dbReference type="PANTHER" id="PTHR36834:SF1">
    <property type="entry name" value="INTEGRAL MEMBRANE PROTEIN"/>
    <property type="match status" value="1"/>
</dbReference>
<evidence type="ECO:0000256" key="1">
    <source>
        <dbReference type="SAM" id="MobiDB-lite"/>
    </source>
</evidence>
<comment type="caution">
    <text evidence="4">The sequence shown here is derived from an EMBL/GenBank/DDBJ whole genome shotgun (WGS) entry which is preliminary data.</text>
</comment>
<protein>
    <recommendedName>
        <fullName evidence="3">VanZ-like domain-containing protein</fullName>
    </recommendedName>
</protein>
<feature type="transmembrane region" description="Helical" evidence="2">
    <location>
        <begin position="122"/>
        <end position="144"/>
    </location>
</feature>
<evidence type="ECO:0000259" key="3">
    <source>
        <dbReference type="Pfam" id="PF04892"/>
    </source>
</evidence>
<feature type="region of interest" description="Disordered" evidence="1">
    <location>
        <begin position="151"/>
        <end position="191"/>
    </location>
</feature>
<keyword evidence="2" id="KW-1133">Transmembrane helix</keyword>